<sequence length="82" mass="9303">MAPRPKTPKIETDTERRRLGQIRLAAFVMAATMVLWMGASFLGGRLGLPPRFAFLIDLAAIAALVWALFVTYWVWKARRADR</sequence>
<comment type="caution">
    <text evidence="2">The sequence shown here is derived from an EMBL/GenBank/DDBJ whole genome shotgun (WGS) entry which is preliminary data.</text>
</comment>
<accession>A0A316GLH6</accession>
<evidence type="ECO:0000313" key="3">
    <source>
        <dbReference type="Proteomes" id="UP000245708"/>
    </source>
</evidence>
<keyword evidence="1" id="KW-0472">Membrane</keyword>
<protein>
    <recommendedName>
        <fullName evidence="4">DUF5337 domain-containing protein</fullName>
    </recommendedName>
</protein>
<name>A0A316GLH6_9RHOB</name>
<dbReference type="Proteomes" id="UP000245708">
    <property type="component" value="Unassembled WGS sequence"/>
</dbReference>
<organism evidence="2 3">
    <name type="scientific">Roseicyclus mahoneyensis</name>
    <dbReference type="NCBI Taxonomy" id="164332"/>
    <lineage>
        <taxon>Bacteria</taxon>
        <taxon>Pseudomonadati</taxon>
        <taxon>Pseudomonadota</taxon>
        <taxon>Alphaproteobacteria</taxon>
        <taxon>Rhodobacterales</taxon>
        <taxon>Roseobacteraceae</taxon>
        <taxon>Roseicyclus</taxon>
    </lineage>
</organism>
<dbReference type="RefSeq" id="WP_109667276.1">
    <property type="nucleotide sequence ID" value="NZ_QGGW01000003.1"/>
</dbReference>
<proteinExistence type="predicted"/>
<keyword evidence="1" id="KW-0812">Transmembrane</keyword>
<feature type="transmembrane region" description="Helical" evidence="1">
    <location>
        <begin position="24"/>
        <end position="46"/>
    </location>
</feature>
<dbReference type="Pfam" id="PF17272">
    <property type="entry name" value="DUF5337"/>
    <property type="match status" value="1"/>
</dbReference>
<dbReference type="EMBL" id="QGGW01000003">
    <property type="protein sequence ID" value="PWK61068.1"/>
    <property type="molecule type" value="Genomic_DNA"/>
</dbReference>
<evidence type="ECO:0008006" key="4">
    <source>
        <dbReference type="Google" id="ProtNLM"/>
    </source>
</evidence>
<keyword evidence="1" id="KW-1133">Transmembrane helix</keyword>
<dbReference type="InterPro" id="IPR020308">
    <property type="entry name" value="Uncharacterised_Ynq1"/>
</dbReference>
<reference evidence="2 3" key="1">
    <citation type="submission" date="2018-05" db="EMBL/GenBank/DDBJ databases">
        <title>Genomic Encyclopedia of Type Strains, Phase IV (KMG-IV): sequencing the most valuable type-strain genomes for metagenomic binning, comparative biology and taxonomic classification.</title>
        <authorList>
            <person name="Goeker M."/>
        </authorList>
    </citation>
    <scope>NUCLEOTIDE SEQUENCE [LARGE SCALE GENOMIC DNA]</scope>
    <source>
        <strain evidence="2 3">DSM 16097</strain>
    </source>
</reference>
<evidence type="ECO:0000256" key="1">
    <source>
        <dbReference type="SAM" id="Phobius"/>
    </source>
</evidence>
<dbReference type="OrthoDB" id="7658896at2"/>
<feature type="transmembrane region" description="Helical" evidence="1">
    <location>
        <begin position="52"/>
        <end position="75"/>
    </location>
</feature>
<gene>
    <name evidence="2" type="ORF">C7455_103268</name>
</gene>
<keyword evidence="3" id="KW-1185">Reference proteome</keyword>
<evidence type="ECO:0000313" key="2">
    <source>
        <dbReference type="EMBL" id="PWK61068.1"/>
    </source>
</evidence>
<dbReference type="AlphaFoldDB" id="A0A316GLH6"/>